<dbReference type="Proteomes" id="UP000256310">
    <property type="component" value="Unassembled WGS sequence"/>
</dbReference>
<comment type="caution">
    <text evidence="4">The sequence shown here is derived from an EMBL/GenBank/DDBJ whole genome shotgun (WGS) entry which is preliminary data.</text>
</comment>
<dbReference type="EMBL" id="QRDP01000004">
    <property type="protein sequence ID" value="RED16501.1"/>
    <property type="molecule type" value="Genomic_DNA"/>
</dbReference>
<dbReference type="PANTHER" id="PTHR21666">
    <property type="entry name" value="PEPTIDASE-RELATED"/>
    <property type="match status" value="1"/>
</dbReference>
<feature type="domain" description="M23ase beta-sheet core" evidence="3">
    <location>
        <begin position="265"/>
        <end position="359"/>
    </location>
</feature>
<sequence length="387" mass="41949">MSRNLKEGPSLWSRFKGLFPDHELHIRSGGKLRFFRISSKLQIRVVSIAALGAFTWLAVTLVMVGLQVKGASDRIALDQREQHVIQTEARVAEYRGSVEDQVARVEQRQAVLDALVRRHFGNLDIEDGDAAATEDGADADETGAAIPEAAALQALEQHQVAFARALRGAVEARTRQTAEAIRGFGFDPRAMSRQAQGGPLQPVHTAITENGAIDSEIADLEIALNRLAVMELSLRAIPSAQPTAYGSMSSPFGLRRDPFTRGRAMHNGIDFRGTTGQGILATGPGRVSFAGWKGGYGRCIEIDHGAGVVTRYAHLSGIDVEVGQEVSRGNRIGRMGSSGRSTATHLHYEVRINGRAVNPRPLLEADRDVLEIQSVAERRNGDPVERG</sequence>
<evidence type="ECO:0000256" key="1">
    <source>
        <dbReference type="ARBA" id="ARBA00022729"/>
    </source>
</evidence>
<keyword evidence="2" id="KW-1133">Transmembrane helix</keyword>
<dbReference type="InterPro" id="IPR050570">
    <property type="entry name" value="Cell_wall_metabolism_enzyme"/>
</dbReference>
<keyword evidence="4" id="KW-0378">Hydrolase</keyword>
<organism evidence="4 5">
    <name type="scientific">Parasphingopyxis lamellibrachiae</name>
    <dbReference type="NCBI Taxonomy" id="680125"/>
    <lineage>
        <taxon>Bacteria</taxon>
        <taxon>Pseudomonadati</taxon>
        <taxon>Pseudomonadota</taxon>
        <taxon>Alphaproteobacteria</taxon>
        <taxon>Sphingomonadales</taxon>
        <taxon>Sphingomonadaceae</taxon>
        <taxon>Parasphingopyxis</taxon>
    </lineage>
</organism>
<dbReference type="FunFam" id="2.70.70.10:FF:000006">
    <property type="entry name" value="M23 family peptidase"/>
    <property type="match status" value="1"/>
</dbReference>
<keyword evidence="1" id="KW-0732">Signal</keyword>
<proteinExistence type="predicted"/>
<dbReference type="Pfam" id="PF01551">
    <property type="entry name" value="Peptidase_M23"/>
    <property type="match status" value="1"/>
</dbReference>
<dbReference type="CDD" id="cd12797">
    <property type="entry name" value="M23_peptidase"/>
    <property type="match status" value="1"/>
</dbReference>
<feature type="transmembrane region" description="Helical" evidence="2">
    <location>
        <begin position="41"/>
        <end position="66"/>
    </location>
</feature>
<accession>A0A3D9FHD6</accession>
<dbReference type="SUPFAM" id="SSF51261">
    <property type="entry name" value="Duplicated hybrid motif"/>
    <property type="match status" value="1"/>
</dbReference>
<keyword evidence="2" id="KW-0812">Transmembrane</keyword>
<evidence type="ECO:0000256" key="2">
    <source>
        <dbReference type="SAM" id="Phobius"/>
    </source>
</evidence>
<evidence type="ECO:0000313" key="5">
    <source>
        <dbReference type="Proteomes" id="UP000256310"/>
    </source>
</evidence>
<dbReference type="AlphaFoldDB" id="A0A3D9FHD6"/>
<dbReference type="InterPro" id="IPR011055">
    <property type="entry name" value="Dup_hybrid_motif"/>
</dbReference>
<reference evidence="4 5" key="1">
    <citation type="submission" date="2018-07" db="EMBL/GenBank/DDBJ databases">
        <title>Genomic Encyclopedia of Type Strains, Phase IV (KMG-IV): sequencing the most valuable type-strain genomes for metagenomic binning, comparative biology and taxonomic classification.</title>
        <authorList>
            <person name="Goeker M."/>
        </authorList>
    </citation>
    <scope>NUCLEOTIDE SEQUENCE [LARGE SCALE GENOMIC DNA]</scope>
    <source>
        <strain evidence="4 5">DSM 26725</strain>
    </source>
</reference>
<gene>
    <name evidence="4" type="ORF">DFR46_1524</name>
</gene>
<dbReference type="InterPro" id="IPR016047">
    <property type="entry name" value="M23ase_b-sheet_dom"/>
</dbReference>
<evidence type="ECO:0000313" key="4">
    <source>
        <dbReference type="EMBL" id="RED16501.1"/>
    </source>
</evidence>
<dbReference type="Gene3D" id="2.70.70.10">
    <property type="entry name" value="Glucose Permease (Domain IIA)"/>
    <property type="match status" value="1"/>
</dbReference>
<dbReference type="GO" id="GO:0004222">
    <property type="term" value="F:metalloendopeptidase activity"/>
    <property type="evidence" value="ECO:0007669"/>
    <property type="project" value="TreeGrafter"/>
</dbReference>
<keyword evidence="5" id="KW-1185">Reference proteome</keyword>
<dbReference type="PANTHER" id="PTHR21666:SF289">
    <property type="entry name" value="L-ALA--D-GLU ENDOPEPTIDASE"/>
    <property type="match status" value="1"/>
</dbReference>
<evidence type="ECO:0000259" key="3">
    <source>
        <dbReference type="Pfam" id="PF01551"/>
    </source>
</evidence>
<protein>
    <submittedName>
        <fullName evidence="4">Murein DD-endopeptidase MepM/ murein hydrolase activator NlpD</fullName>
    </submittedName>
</protein>
<name>A0A3D9FHD6_9SPHN</name>
<keyword evidence="2" id="KW-0472">Membrane</keyword>